<dbReference type="SMART" id="SM00839">
    <property type="entry name" value="ELFV_dehydrog"/>
    <property type="match status" value="1"/>
</dbReference>
<reference evidence="11 12" key="1">
    <citation type="submission" date="2018-11" db="EMBL/GenBank/DDBJ databases">
        <title>Clostridium sp. nov., a member of the family Erysipelotrichaceae isolated from pig faeces.</title>
        <authorList>
            <person name="Chang Y.-H."/>
        </authorList>
    </citation>
    <scope>NUCLEOTIDE SEQUENCE [LARGE SCALE GENOMIC DNA]</scope>
    <source>
        <strain evidence="11 12">YH-panp20</strain>
    </source>
</reference>
<feature type="binding site" evidence="7">
    <location>
        <position position="164"/>
    </location>
    <ligand>
        <name>substrate</name>
    </ligand>
</feature>
<evidence type="ECO:0000256" key="9">
    <source>
        <dbReference type="RuleBase" id="RU004417"/>
    </source>
</evidence>
<evidence type="ECO:0000256" key="1">
    <source>
        <dbReference type="ARBA" id="ARBA00006382"/>
    </source>
</evidence>
<protein>
    <recommendedName>
        <fullName evidence="3 5">Glutamate dehydrogenase</fullName>
    </recommendedName>
</protein>
<comment type="similarity">
    <text evidence="1 5 9">Belongs to the Glu/Leu/Phe/Val dehydrogenases family.</text>
</comment>
<feature type="binding site" evidence="7">
    <location>
        <position position="239"/>
    </location>
    <ligand>
        <name>NAD(+)</name>
        <dbReference type="ChEBI" id="CHEBI:57540"/>
    </ligand>
</feature>
<dbReference type="Gene3D" id="1.10.285.10">
    <property type="entry name" value="Glutamate Dehydrogenase, chain A, domain 3"/>
    <property type="match status" value="2"/>
</dbReference>
<evidence type="ECO:0000313" key="12">
    <source>
        <dbReference type="Proteomes" id="UP000276568"/>
    </source>
</evidence>
<organism evidence="11 12">
    <name type="scientific">Absicoccus porci</name>
    <dbReference type="NCBI Taxonomy" id="2486576"/>
    <lineage>
        <taxon>Bacteria</taxon>
        <taxon>Bacillati</taxon>
        <taxon>Bacillota</taxon>
        <taxon>Erysipelotrichia</taxon>
        <taxon>Erysipelotrichales</taxon>
        <taxon>Erysipelotrichaceae</taxon>
        <taxon>Absicoccus</taxon>
    </lineage>
</organism>
<comment type="caution">
    <text evidence="11">The sequence shown here is derived from an EMBL/GenBank/DDBJ whole genome shotgun (WGS) entry which is preliminary data.</text>
</comment>
<dbReference type="SUPFAM" id="SSF53223">
    <property type="entry name" value="Aminoacid dehydrogenase-like, N-terminal domain"/>
    <property type="match status" value="1"/>
</dbReference>
<evidence type="ECO:0000256" key="6">
    <source>
        <dbReference type="PIRSR" id="PIRSR000185-1"/>
    </source>
</evidence>
<dbReference type="Gene3D" id="3.40.50.10860">
    <property type="entry name" value="Leucine Dehydrogenase, chain A, domain 1"/>
    <property type="match status" value="1"/>
</dbReference>
<dbReference type="AlphaFoldDB" id="A0A3N0I160"/>
<feature type="domain" description="Glutamate/phenylalanine/leucine/valine/L-tryptophan dehydrogenase C-terminal" evidence="10">
    <location>
        <begin position="201"/>
        <end position="441"/>
    </location>
</feature>
<accession>A0A3N0I160</accession>
<dbReference type="InterPro" id="IPR014362">
    <property type="entry name" value="Glu_DH"/>
</dbReference>
<proteinExistence type="inferred from homology"/>
<dbReference type="InterPro" id="IPR006096">
    <property type="entry name" value="Glu/Leu/Phe/Val/Trp_DH_C"/>
</dbReference>
<dbReference type="FunFam" id="1.10.285.10:FF:000001">
    <property type="entry name" value="Glutamate dehydrogenase"/>
    <property type="match status" value="1"/>
</dbReference>
<feature type="binding site" evidence="7">
    <location>
        <position position="208"/>
    </location>
    <ligand>
        <name>NAD(+)</name>
        <dbReference type="ChEBI" id="CHEBI:57540"/>
    </ligand>
</feature>
<keyword evidence="7" id="KW-0520">NAD</keyword>
<dbReference type="InterPro" id="IPR033524">
    <property type="entry name" value="Glu/Leu/Phe/Val_DH_AS"/>
</dbReference>
<dbReference type="InterPro" id="IPR006097">
    <property type="entry name" value="Glu/Leu/Phe/Val/Trp_DH_dimer"/>
</dbReference>
<dbReference type="PROSITE" id="PS00074">
    <property type="entry name" value="GLFV_DEHYDROGENASE"/>
    <property type="match status" value="1"/>
</dbReference>
<evidence type="ECO:0000256" key="5">
    <source>
        <dbReference type="PIRNR" id="PIRNR000185"/>
    </source>
</evidence>
<gene>
    <name evidence="11" type="ORF">EDX97_05265</name>
</gene>
<dbReference type="InterPro" id="IPR036291">
    <property type="entry name" value="NAD(P)-bd_dom_sf"/>
</dbReference>
<evidence type="ECO:0000256" key="8">
    <source>
        <dbReference type="PIRSR" id="PIRSR000185-3"/>
    </source>
</evidence>
<feature type="binding site" evidence="7">
    <location>
        <position position="110"/>
    </location>
    <ligand>
        <name>substrate</name>
    </ligand>
</feature>
<dbReference type="GO" id="GO:0000166">
    <property type="term" value="F:nucleotide binding"/>
    <property type="evidence" value="ECO:0007669"/>
    <property type="project" value="UniProtKB-KW"/>
</dbReference>
<evidence type="ECO:0000256" key="7">
    <source>
        <dbReference type="PIRSR" id="PIRSR000185-2"/>
    </source>
</evidence>
<dbReference type="InterPro" id="IPR006095">
    <property type="entry name" value="Glu/Leu/Phe/Val/Trp_DH"/>
</dbReference>
<feature type="active site" description="Proton donor" evidence="6">
    <location>
        <position position="125"/>
    </location>
</feature>
<comment type="subunit">
    <text evidence="2">Homohexamer.</text>
</comment>
<dbReference type="PIRSF" id="PIRSF000185">
    <property type="entry name" value="Glu_DH"/>
    <property type="match status" value="1"/>
</dbReference>
<evidence type="ECO:0000313" key="11">
    <source>
        <dbReference type="EMBL" id="RNM30210.1"/>
    </source>
</evidence>
<keyword evidence="12" id="KW-1185">Reference proteome</keyword>
<dbReference type="Pfam" id="PF02812">
    <property type="entry name" value="ELFV_dehydrog_N"/>
    <property type="match status" value="1"/>
</dbReference>
<dbReference type="GO" id="GO:0005829">
    <property type="term" value="C:cytosol"/>
    <property type="evidence" value="ECO:0007669"/>
    <property type="project" value="TreeGrafter"/>
</dbReference>
<name>A0A3N0I160_9FIRM</name>
<dbReference type="PANTHER" id="PTHR43571:SF1">
    <property type="entry name" value="NADP-SPECIFIC GLUTAMATE DEHYDROGENASE 1-RELATED"/>
    <property type="match status" value="1"/>
</dbReference>
<keyword evidence="4 5" id="KW-0560">Oxidoreductase</keyword>
<evidence type="ECO:0000259" key="10">
    <source>
        <dbReference type="SMART" id="SM00839"/>
    </source>
</evidence>
<dbReference type="FunFam" id="3.40.50.10860:FF:000002">
    <property type="entry name" value="Glutamate dehydrogenase"/>
    <property type="match status" value="1"/>
</dbReference>
<dbReference type="FunFam" id="3.40.50.720:FF:000030">
    <property type="entry name" value="Glutamate dehydrogenase"/>
    <property type="match status" value="1"/>
</dbReference>
<dbReference type="GO" id="GO:0006537">
    <property type="term" value="P:glutamate biosynthetic process"/>
    <property type="evidence" value="ECO:0007669"/>
    <property type="project" value="UniProtKB-ARBA"/>
</dbReference>
<dbReference type="PANTHER" id="PTHR43571">
    <property type="entry name" value="NADP-SPECIFIC GLUTAMATE DEHYDROGENASE 1-RELATED"/>
    <property type="match status" value="1"/>
</dbReference>
<dbReference type="Proteomes" id="UP000276568">
    <property type="component" value="Unassembled WGS sequence"/>
</dbReference>
<dbReference type="Gene3D" id="3.40.50.720">
    <property type="entry name" value="NAD(P)-binding Rossmann-like Domain"/>
    <property type="match status" value="1"/>
</dbReference>
<feature type="binding site" evidence="7">
    <location>
        <position position="375"/>
    </location>
    <ligand>
        <name>substrate</name>
    </ligand>
</feature>
<keyword evidence="7" id="KW-0547">Nucleotide-binding</keyword>
<sequence length="443" mass="48680">MTDLNAIYETVKKRNPNDIEFLEAVEEVFRSLEIIQEVHPEKLDDDVMKRLVEPERQIIFRVPWVDDNGVTQVNRGYRIEFNSAIGPYKGGLRFHPSVNVSIIKFLGFEQIFKNALTTLPMGGGKGGSDFDPKGKSDAEVMRFCQSFMTELYRHIGPDTDVPAGDIGVGGREVGYLFGQYKRLKNEWSGVLTGKGLTFGGSLVRTEATGYGLCYFTEALLEDNGTSFKGKTVCISGSGNVAIYACEKATQLGAKVVTMSDSNGFVYDPNGIDLDLVKEIKEVRRGRIKEYVEKHPEATYTPGARPWSIKCDIALPCATQNEVSLDDAKNLVANGVFALCEGANMPTTPEAIDYIKQHGVFYSPGKASNAGGVACSGLEMSQNAQHLSWTAEEVDTRLHDIMVNIFNTCRDTAKEYGHEKDYVVGANIAAFLKIAEAMKAQGTV</sequence>
<dbReference type="GO" id="GO:0004354">
    <property type="term" value="F:glutamate dehydrogenase (NADP+) activity"/>
    <property type="evidence" value="ECO:0007669"/>
    <property type="project" value="TreeGrafter"/>
</dbReference>
<dbReference type="EMBL" id="RJQC01000002">
    <property type="protein sequence ID" value="RNM30210.1"/>
    <property type="molecule type" value="Genomic_DNA"/>
</dbReference>
<dbReference type="InterPro" id="IPR046346">
    <property type="entry name" value="Aminoacid_DH-like_N_sf"/>
</dbReference>
<dbReference type="SUPFAM" id="SSF51735">
    <property type="entry name" value="NAD(P)-binding Rossmann-fold domains"/>
    <property type="match status" value="1"/>
</dbReference>
<feature type="site" description="Important for catalysis" evidence="8">
    <location>
        <position position="165"/>
    </location>
</feature>
<feature type="binding site" evidence="7">
    <location>
        <position position="89"/>
    </location>
    <ligand>
        <name>substrate</name>
    </ligand>
</feature>
<dbReference type="NCBIfam" id="NF006929">
    <property type="entry name" value="PRK09414.1"/>
    <property type="match status" value="1"/>
</dbReference>
<dbReference type="RefSeq" id="WP_128520139.1">
    <property type="nucleotide sequence ID" value="NZ_CAUWBR010000035.1"/>
</dbReference>
<evidence type="ECO:0000256" key="4">
    <source>
        <dbReference type="ARBA" id="ARBA00023002"/>
    </source>
</evidence>
<dbReference type="InterPro" id="IPR033922">
    <property type="entry name" value="NAD_bind_Glu_DH"/>
</dbReference>
<dbReference type="InterPro" id="IPR050724">
    <property type="entry name" value="Glu_Leu_Phe_Val_DH"/>
</dbReference>
<dbReference type="CDD" id="cd05313">
    <property type="entry name" value="NAD_bind_2_Glu_DH"/>
    <property type="match status" value="1"/>
</dbReference>
<dbReference type="Pfam" id="PF00208">
    <property type="entry name" value="ELFV_dehydrog"/>
    <property type="match status" value="1"/>
</dbReference>
<dbReference type="OrthoDB" id="9803297at2"/>
<evidence type="ECO:0000256" key="3">
    <source>
        <dbReference type="ARBA" id="ARBA00012896"/>
    </source>
</evidence>
<feature type="binding site" evidence="7">
    <location>
        <position position="113"/>
    </location>
    <ligand>
        <name>substrate</name>
    </ligand>
</feature>
<evidence type="ECO:0000256" key="2">
    <source>
        <dbReference type="ARBA" id="ARBA00011643"/>
    </source>
</evidence>
<dbReference type="PRINTS" id="PR00082">
    <property type="entry name" value="GLFDHDRGNASE"/>
</dbReference>